<dbReference type="InterPro" id="IPR012341">
    <property type="entry name" value="6hp_glycosidase-like_sf"/>
</dbReference>
<reference evidence="2" key="1">
    <citation type="submission" date="2020-11" db="EMBL/GenBank/DDBJ databases">
        <authorList>
            <person name="Tran Van P."/>
        </authorList>
    </citation>
    <scope>NUCLEOTIDE SEQUENCE</scope>
</reference>
<feature type="non-terminal residue" evidence="2">
    <location>
        <position position="1"/>
    </location>
</feature>
<dbReference type="InterPro" id="IPR054491">
    <property type="entry name" value="MGH1-like_GH"/>
</dbReference>
<evidence type="ECO:0000313" key="3">
    <source>
        <dbReference type="Proteomes" id="UP000728032"/>
    </source>
</evidence>
<gene>
    <name evidence="2" type="ORF">ONB1V03_LOCUS16470</name>
</gene>
<dbReference type="EMBL" id="CAJPVJ010018687">
    <property type="protein sequence ID" value="CAG2177037.1"/>
    <property type="molecule type" value="Genomic_DNA"/>
</dbReference>
<dbReference type="SUPFAM" id="SSF48208">
    <property type="entry name" value="Six-hairpin glycosidases"/>
    <property type="match status" value="1"/>
</dbReference>
<accession>A0A7R9QVE8</accession>
<dbReference type="AlphaFoldDB" id="A0A7R9QVE8"/>
<name>A0A7R9QVE8_9ACAR</name>
<dbReference type="InterPro" id="IPR008928">
    <property type="entry name" value="6-hairpin_glycosidase_sf"/>
</dbReference>
<dbReference type="OrthoDB" id="5382128at2759"/>
<dbReference type="GO" id="GO:0005975">
    <property type="term" value="P:carbohydrate metabolic process"/>
    <property type="evidence" value="ECO:0007669"/>
    <property type="project" value="InterPro"/>
</dbReference>
<dbReference type="Proteomes" id="UP000728032">
    <property type="component" value="Unassembled WGS sequence"/>
</dbReference>
<dbReference type="Gene3D" id="1.50.10.10">
    <property type="match status" value="1"/>
</dbReference>
<keyword evidence="3" id="KW-1185">Reference proteome</keyword>
<protein>
    <recommendedName>
        <fullName evidence="1">Mannosylglycerate hydrolase MGH1-like glycoside hydrolase domain-containing protein</fullName>
    </recommendedName>
</protein>
<dbReference type="EMBL" id="OC933512">
    <property type="protein sequence ID" value="CAD7659899.1"/>
    <property type="molecule type" value="Genomic_DNA"/>
</dbReference>
<feature type="non-terminal residue" evidence="2">
    <location>
        <position position="372"/>
    </location>
</feature>
<feature type="domain" description="Mannosylglycerate hydrolase MGH1-like glycoside hydrolase" evidence="1">
    <location>
        <begin position="100"/>
        <end position="365"/>
    </location>
</feature>
<organism evidence="2">
    <name type="scientific">Oppiella nova</name>
    <dbReference type="NCBI Taxonomy" id="334625"/>
    <lineage>
        <taxon>Eukaryota</taxon>
        <taxon>Metazoa</taxon>
        <taxon>Ecdysozoa</taxon>
        <taxon>Arthropoda</taxon>
        <taxon>Chelicerata</taxon>
        <taxon>Arachnida</taxon>
        <taxon>Acari</taxon>
        <taxon>Acariformes</taxon>
        <taxon>Sarcoptiformes</taxon>
        <taxon>Oribatida</taxon>
        <taxon>Brachypylina</taxon>
        <taxon>Oppioidea</taxon>
        <taxon>Oppiidae</taxon>
        <taxon>Oppiella</taxon>
    </lineage>
</organism>
<proteinExistence type="predicted"/>
<evidence type="ECO:0000259" key="1">
    <source>
        <dbReference type="Pfam" id="PF22422"/>
    </source>
</evidence>
<sequence length="372" mass="43868">KNEFIDKTSKVKDFAEHQWFVRNIPFIEIPDKHIEDVYYYRWSSLKRHLRYTITGTGYMITEFVNDIGYANKFGVINAAGGHQIYEARWLRDTRYAKFGVINAAGGHQIYEARWLRDTRYAKDYINFYARGLETGGNHQYSEWIADSAYNTYLVNGDKEFIVSQLDGFVKIYNDWVDHFEPKLGLYHISPEWDAQEYSAASVQTKDQYHGGLGYRPSHNSEMYGNAEAIVKMAQMKGNKDIENEFITKAKELRENIIKYLWDTNRLFFFHMQRENNPNNTLLDTREEVGLYPWRFNVPDGRTNFSLAFSQLFDSQGFDSQYGPTTCEMRSKWYDGTQKHQCCWWNGNSWPYSTAHILRSLATHLRQYSQQNP</sequence>
<dbReference type="Pfam" id="PF22422">
    <property type="entry name" value="MGH1-like_GH"/>
    <property type="match status" value="1"/>
</dbReference>
<evidence type="ECO:0000313" key="2">
    <source>
        <dbReference type="EMBL" id="CAD7659899.1"/>
    </source>
</evidence>